<organism evidence="1 2">
    <name type="scientific">Streptomyces cacaoi</name>
    <dbReference type="NCBI Taxonomy" id="1898"/>
    <lineage>
        <taxon>Bacteria</taxon>
        <taxon>Bacillati</taxon>
        <taxon>Actinomycetota</taxon>
        <taxon>Actinomycetes</taxon>
        <taxon>Kitasatosporales</taxon>
        <taxon>Streptomycetaceae</taxon>
        <taxon>Streptomyces</taxon>
    </lineage>
</organism>
<accession>A0A4Y3QSY1</accession>
<reference evidence="1 2" key="1">
    <citation type="submission" date="2019-06" db="EMBL/GenBank/DDBJ databases">
        <title>Whole genome shotgun sequence of Streptomyces cacaoi subsp. cacaoi NBRC 12748.</title>
        <authorList>
            <person name="Hosoyama A."/>
            <person name="Uohara A."/>
            <person name="Ohji S."/>
            <person name="Ichikawa N."/>
        </authorList>
    </citation>
    <scope>NUCLEOTIDE SEQUENCE [LARGE SCALE GENOMIC DNA]</scope>
    <source>
        <strain evidence="1 2">NBRC 12748</strain>
    </source>
</reference>
<comment type="caution">
    <text evidence="1">The sequence shown here is derived from an EMBL/GenBank/DDBJ whole genome shotgun (WGS) entry which is preliminary data.</text>
</comment>
<dbReference type="EMBL" id="BJMM01000002">
    <property type="protein sequence ID" value="GEB48049.1"/>
    <property type="molecule type" value="Genomic_DNA"/>
</dbReference>
<evidence type="ECO:0008006" key="3">
    <source>
        <dbReference type="Google" id="ProtNLM"/>
    </source>
</evidence>
<evidence type="ECO:0000313" key="2">
    <source>
        <dbReference type="Proteomes" id="UP000319210"/>
    </source>
</evidence>
<sequence>MVAVAGTLLGAVITHAFQRVESRRGEAFARAESLRQERLTTFSAFAGAVEDYRRGQAERWFRLQEDPAAEAYAEARDEAHRLRTVARQALYRVELLTADREVIAAAEHAYACARDVSHARDRGERNERDARARSAVEAFVARASPLVR</sequence>
<proteinExistence type="predicted"/>
<gene>
    <name evidence="1" type="ORF">SCA03_06000</name>
</gene>
<keyword evidence="2" id="KW-1185">Reference proteome</keyword>
<protein>
    <recommendedName>
        <fullName evidence="3">Protein kilB</fullName>
    </recommendedName>
</protein>
<name>A0A4Y3QSY1_STRCI</name>
<dbReference type="AlphaFoldDB" id="A0A4Y3QSY1"/>
<evidence type="ECO:0000313" key="1">
    <source>
        <dbReference type="EMBL" id="GEB48049.1"/>
    </source>
</evidence>
<dbReference type="Proteomes" id="UP000319210">
    <property type="component" value="Unassembled WGS sequence"/>
</dbReference>